<dbReference type="InterPro" id="IPR038901">
    <property type="entry name" value="HEXDC-like"/>
</dbReference>
<protein>
    <recommendedName>
        <fullName evidence="3">beta-N-acetylhexosaminidase</fullName>
        <ecNumber evidence="3">3.2.1.52</ecNumber>
    </recommendedName>
</protein>
<dbReference type="EC" id="3.2.1.52" evidence="3"/>
<comment type="catalytic activity">
    <reaction evidence="1">
        <text>Hydrolysis of terminal non-reducing N-acetyl-D-hexosamine residues in N-acetyl-beta-D-hexosaminides.</text>
        <dbReference type="EC" id="3.2.1.52"/>
    </reaction>
</comment>
<reference evidence="6" key="1">
    <citation type="submission" date="2020-07" db="EMBL/GenBank/DDBJ databases">
        <authorList>
            <person name="Nazaruddin N."/>
        </authorList>
    </citation>
    <scope>NUCLEOTIDE SEQUENCE</scope>
</reference>
<comment type="caution">
    <text evidence="6">The sequence shown here is derived from an EMBL/GenBank/DDBJ whole genome shotgun (WGS) entry which is preliminary data.</text>
</comment>
<proteinExistence type="inferred from homology"/>
<keyword evidence="7" id="KW-1185">Reference proteome</keyword>
<dbReference type="InterPro" id="IPR015883">
    <property type="entry name" value="Glyco_hydro_20_cat"/>
</dbReference>
<comment type="similarity">
    <text evidence="2">Belongs to the glycosyl hydrolase 20 family.</text>
</comment>
<dbReference type="Gene3D" id="3.20.20.80">
    <property type="entry name" value="Glycosidases"/>
    <property type="match status" value="1"/>
</dbReference>
<gene>
    <name evidence="6" type="ORF">MHI_LOCUS802240</name>
</gene>
<dbReference type="InterPro" id="IPR017853">
    <property type="entry name" value="GH"/>
</dbReference>
<feature type="non-terminal residue" evidence="6">
    <location>
        <position position="402"/>
    </location>
</feature>
<name>A0A6V7HEC6_9HYME</name>
<dbReference type="Proteomes" id="UP000752696">
    <property type="component" value="Unassembled WGS sequence"/>
</dbReference>
<dbReference type="Pfam" id="PF00728">
    <property type="entry name" value="Glyco_hydro_20"/>
    <property type="match status" value="1"/>
</dbReference>
<accession>A0A6V7HEC6</accession>
<dbReference type="EMBL" id="CAJDYZ010010824">
    <property type="protein sequence ID" value="CAD1478528.1"/>
    <property type="molecule type" value="Genomic_DNA"/>
</dbReference>
<dbReference type="SUPFAM" id="SSF51445">
    <property type="entry name" value="(Trans)glycosidases"/>
    <property type="match status" value="1"/>
</dbReference>
<keyword evidence="4" id="KW-0378">Hydrolase</keyword>
<feature type="domain" description="Glycoside hydrolase family 20 catalytic" evidence="5">
    <location>
        <begin position="28"/>
        <end position="192"/>
    </location>
</feature>
<dbReference type="GO" id="GO:0005975">
    <property type="term" value="P:carbohydrate metabolic process"/>
    <property type="evidence" value="ECO:0007669"/>
    <property type="project" value="InterPro"/>
</dbReference>
<dbReference type="GO" id="GO:0004563">
    <property type="term" value="F:beta-N-acetylhexosaminidase activity"/>
    <property type="evidence" value="ECO:0007669"/>
    <property type="project" value="UniProtKB-EC"/>
</dbReference>
<evidence type="ECO:0000313" key="6">
    <source>
        <dbReference type="EMBL" id="CAD1478528.1"/>
    </source>
</evidence>
<evidence type="ECO:0000259" key="5">
    <source>
        <dbReference type="Pfam" id="PF00728"/>
    </source>
</evidence>
<dbReference type="AlphaFoldDB" id="A0A6V7HEC6"/>
<evidence type="ECO:0000256" key="2">
    <source>
        <dbReference type="ARBA" id="ARBA00006285"/>
    </source>
</evidence>
<evidence type="ECO:0000256" key="1">
    <source>
        <dbReference type="ARBA" id="ARBA00001231"/>
    </source>
</evidence>
<evidence type="ECO:0000313" key="7">
    <source>
        <dbReference type="Proteomes" id="UP000752696"/>
    </source>
</evidence>
<dbReference type="PANTHER" id="PTHR21040">
    <property type="entry name" value="BCDNA.GH04120"/>
    <property type="match status" value="1"/>
</dbReference>
<organism evidence="6 7">
    <name type="scientific">Heterotrigona itama</name>
    <dbReference type="NCBI Taxonomy" id="395501"/>
    <lineage>
        <taxon>Eukaryota</taxon>
        <taxon>Metazoa</taxon>
        <taxon>Ecdysozoa</taxon>
        <taxon>Arthropoda</taxon>
        <taxon>Hexapoda</taxon>
        <taxon>Insecta</taxon>
        <taxon>Pterygota</taxon>
        <taxon>Neoptera</taxon>
        <taxon>Endopterygota</taxon>
        <taxon>Hymenoptera</taxon>
        <taxon>Apocrita</taxon>
        <taxon>Aculeata</taxon>
        <taxon>Apoidea</taxon>
        <taxon>Anthophila</taxon>
        <taxon>Apidae</taxon>
        <taxon>Heterotrigona</taxon>
    </lineage>
</organism>
<sequence length="402" mass="46252">MFPLLRTWGATGLLLEWEDTFPYNRELSHIGSNGLSSLISGYTVQEARHILQIAGDCGLAVVPLVQTFGHMEFVLKHDEWRSLREVEHFPSSICPSNPRTLSLVKNLIRQIVNFHPDIQYLHIGADEVWHLGLCSVCIKRAASSKYGKPSLYLEHVLAIAQYVQETYPYLKIIIWDDMLRSIDLQVLNELWDKYTAIFPRIWAATAFKGATGSSQHVPIIRHHISNHEKWLEELSIHVNKVHEFRGTVFTGWSRYDHYATFCELLPTAIPSLALCLKVWLHGYSEQIHNQVAKNLGYIDHPLHITPQLRPAPIPSNLLFPGWQVAVGVEWFLNFRTKFHNIVSSEQLLLELSSLEGYLRFQMESIFFPSMIDEWIGTNIQPIKGKLVELKQTTENQIKINSR</sequence>
<evidence type="ECO:0000256" key="3">
    <source>
        <dbReference type="ARBA" id="ARBA00012663"/>
    </source>
</evidence>
<dbReference type="PANTHER" id="PTHR21040:SF8">
    <property type="entry name" value="BCDNA.GH04120"/>
    <property type="match status" value="1"/>
</dbReference>
<dbReference type="OrthoDB" id="47475at2759"/>
<evidence type="ECO:0000256" key="4">
    <source>
        <dbReference type="ARBA" id="ARBA00022801"/>
    </source>
</evidence>